<name>A0A540RAR8_9CORY</name>
<dbReference type="GeneID" id="79853443"/>
<evidence type="ECO:0000313" key="2">
    <source>
        <dbReference type="EMBL" id="TQE44687.1"/>
    </source>
</evidence>
<dbReference type="RefSeq" id="WP_066492028.1">
    <property type="nucleotide sequence ID" value="NZ_JADPQA010000003.1"/>
</dbReference>
<comment type="caution">
    <text evidence="2">The sequence shown here is derived from an EMBL/GenBank/DDBJ whole genome shotgun (WGS) entry which is preliminary data.</text>
</comment>
<sequence length="142" mass="15462">MAQIISAATRFADAGKAGKRVRFLAQGYDLLDRARVEASAGKYEEALEFVYQAALRTAGAWVASSRVAKRKRLPSSAWERLALVGEDAQEWADKLKAYSRTRSRVISGLDDSVEPEVVLELMALVGEFLAVVDGNDALPFAA</sequence>
<dbReference type="AlphaFoldDB" id="A0A540RAR8"/>
<dbReference type="EMBL" id="VHIR01000001">
    <property type="protein sequence ID" value="TQE44687.1"/>
    <property type="molecule type" value="Genomic_DNA"/>
</dbReference>
<protein>
    <recommendedName>
        <fullName evidence="1">SAV-6107-like HEPN domain-containing protein</fullName>
    </recommendedName>
</protein>
<dbReference type="InterPro" id="IPR040891">
    <property type="entry name" value="HEPN_SAV_6107"/>
</dbReference>
<dbReference type="Proteomes" id="UP000318080">
    <property type="component" value="Unassembled WGS sequence"/>
</dbReference>
<proteinExistence type="predicted"/>
<gene>
    <name evidence="2" type="ORF">EJK80_01000</name>
</gene>
<keyword evidence="3" id="KW-1185">Reference proteome</keyword>
<dbReference type="STRING" id="1686286.GCA_900092335_02287"/>
<evidence type="ECO:0000259" key="1">
    <source>
        <dbReference type="Pfam" id="PF18726"/>
    </source>
</evidence>
<organism evidence="2 3">
    <name type="scientific">Corynebacterium phoceense</name>
    <dbReference type="NCBI Taxonomy" id="1686286"/>
    <lineage>
        <taxon>Bacteria</taxon>
        <taxon>Bacillati</taxon>
        <taxon>Actinomycetota</taxon>
        <taxon>Actinomycetes</taxon>
        <taxon>Mycobacteriales</taxon>
        <taxon>Corynebacteriaceae</taxon>
        <taxon>Corynebacterium</taxon>
    </lineage>
</organism>
<reference evidence="2 3" key="1">
    <citation type="submission" date="2019-06" db="EMBL/GenBank/DDBJ databases">
        <title>Draft genome of C. phoceense Strain 272.</title>
        <authorList>
            <person name="Pacheco L.G.C."/>
            <person name="Barberis C.M."/>
            <person name="Almuzara M.N."/>
            <person name="Traglia G.M."/>
            <person name="Santos C.S."/>
            <person name="Rocha D.J.P.G."/>
            <person name="Aguiar E.R.G.R."/>
            <person name="Vay C.A."/>
        </authorList>
    </citation>
    <scope>NUCLEOTIDE SEQUENCE [LARGE SCALE GENOMIC DNA]</scope>
    <source>
        <strain evidence="2 3">272</strain>
    </source>
</reference>
<feature type="domain" description="SAV-6107-like HEPN" evidence="1">
    <location>
        <begin position="45"/>
        <end position="132"/>
    </location>
</feature>
<dbReference type="Pfam" id="PF18726">
    <property type="entry name" value="HEPN_SAV_6107"/>
    <property type="match status" value="1"/>
</dbReference>
<accession>A0A540RAR8</accession>
<evidence type="ECO:0000313" key="3">
    <source>
        <dbReference type="Proteomes" id="UP000318080"/>
    </source>
</evidence>